<sequence length="383" mass="42509">MNKGRLAVPALTLVVLLAGCSSVNELLGNEESIDYKGAGANRTKPLSIPPDLTQAASDPRYQMPASGSTTFTEFQQQGAEAAAQAKPVGPNVLPEFPGLRIVRDGDRRWLEADAPPSELYPRIVTFWEEQGFPIASNNPTVGIIQTGWAENRAKIPESGLRNLLGRIIDQAWDSGERERFRTRLERVDGRTEIFISHDHMFERRMNYDDSRITWEVGPESPELNAAMLSRMMVYLGGGDEEAVKKAEQAKAEQAVVDRTGEIQPAAVSLTSGADVLEVPEPFDRAWRRVGMGLDSAGFTVDDRDRAAGEYFVRYADIDSGMKNESANFFTRLFRTSPDLDVQVYRLRLQQVGDLTQVYVVDDKGEKVSDGAARRLLTVLKDKL</sequence>
<dbReference type="EMBL" id="SGWZ01000001">
    <property type="protein sequence ID" value="RZS73897.1"/>
    <property type="molecule type" value="Genomic_DNA"/>
</dbReference>
<keyword evidence="3" id="KW-1185">Reference proteome</keyword>
<reference evidence="2 4" key="2">
    <citation type="submission" date="2019-02" db="EMBL/GenBank/DDBJ databases">
        <title>Genomic Encyclopedia of Type Strains, Phase IV (KMG-IV): sequencing the most valuable type-strain genomes for metagenomic binning, comparative biology and taxonomic classification.</title>
        <authorList>
            <person name="Goeker M."/>
        </authorList>
    </citation>
    <scope>NUCLEOTIDE SEQUENCE [LARGE SCALE GENOMIC DNA]</scope>
    <source>
        <strain evidence="2 4">DSM 16618</strain>
    </source>
</reference>
<name>A0A171KVI5_9BURK</name>
<dbReference type="GeneID" id="99727395"/>
<dbReference type="OrthoDB" id="5291099at2"/>
<protein>
    <submittedName>
        <fullName evidence="2">Beta-barrel assembly machine subunit BamC</fullName>
    </submittedName>
    <submittedName>
        <fullName evidence="1">Lipoprotein</fullName>
    </submittedName>
</protein>
<dbReference type="RefSeq" id="WP_068366484.1">
    <property type="nucleotide sequence ID" value="NZ_CBCSEB010000002.1"/>
</dbReference>
<evidence type="ECO:0000313" key="2">
    <source>
        <dbReference type="EMBL" id="RZS73897.1"/>
    </source>
</evidence>
<gene>
    <name evidence="1" type="ORF">AAV32_00735</name>
    <name evidence="2" type="ORF">EV679_1104</name>
</gene>
<keyword evidence="1" id="KW-0449">Lipoprotein</keyword>
<dbReference type="Pfam" id="PF06804">
    <property type="entry name" value="Lipoprotein_18"/>
    <property type="match status" value="1"/>
</dbReference>
<evidence type="ECO:0000313" key="4">
    <source>
        <dbReference type="Proteomes" id="UP000292039"/>
    </source>
</evidence>
<dbReference type="Proteomes" id="UP000078084">
    <property type="component" value="Unassembled WGS sequence"/>
</dbReference>
<proteinExistence type="predicted"/>
<dbReference type="PROSITE" id="PS51257">
    <property type="entry name" value="PROKAR_LIPOPROTEIN"/>
    <property type="match status" value="1"/>
</dbReference>
<dbReference type="AlphaFoldDB" id="A0A171KVI5"/>
<dbReference type="EMBL" id="LBNE01000001">
    <property type="protein sequence ID" value="KKO72902.1"/>
    <property type="molecule type" value="Genomic_DNA"/>
</dbReference>
<dbReference type="Proteomes" id="UP000292039">
    <property type="component" value="Unassembled WGS sequence"/>
</dbReference>
<evidence type="ECO:0000313" key="1">
    <source>
        <dbReference type="EMBL" id="KKO72902.1"/>
    </source>
</evidence>
<dbReference type="Gene3D" id="3.30.310.170">
    <property type="entry name" value="Outer membrane protein assembly factor BamC"/>
    <property type="match status" value="1"/>
</dbReference>
<comment type="caution">
    <text evidence="1">The sequence shown here is derived from an EMBL/GenBank/DDBJ whole genome shotgun (WGS) entry which is preliminary data.</text>
</comment>
<evidence type="ECO:0000313" key="3">
    <source>
        <dbReference type="Proteomes" id="UP000078084"/>
    </source>
</evidence>
<reference evidence="1 3" key="1">
    <citation type="submission" date="2015-04" db="EMBL/GenBank/DDBJ databases">
        <title>Genome sequence of Kerstersia gyiorum CG1.</title>
        <authorList>
            <person name="Greninger A.L."/>
            <person name="Kozyreva V."/>
            <person name="Chaturvedi V."/>
        </authorList>
    </citation>
    <scope>NUCLEOTIDE SEQUENCE [LARGE SCALE GENOMIC DNA]</scope>
    <source>
        <strain evidence="1 3">CG1</strain>
    </source>
</reference>
<dbReference type="InterPro" id="IPR010653">
    <property type="entry name" value="NlpB/DapX"/>
</dbReference>
<dbReference type="STRING" id="206506.AAV32_00735"/>
<dbReference type="InterPro" id="IPR042268">
    <property type="entry name" value="BamC_C"/>
</dbReference>
<organism evidence="1 3">
    <name type="scientific">Kerstersia gyiorum</name>
    <dbReference type="NCBI Taxonomy" id="206506"/>
    <lineage>
        <taxon>Bacteria</taxon>
        <taxon>Pseudomonadati</taxon>
        <taxon>Pseudomonadota</taxon>
        <taxon>Betaproteobacteria</taxon>
        <taxon>Burkholderiales</taxon>
        <taxon>Alcaligenaceae</taxon>
        <taxon>Kerstersia</taxon>
    </lineage>
</organism>
<accession>A0A171KVI5</accession>